<feature type="domain" description="FecR protein" evidence="2">
    <location>
        <begin position="126"/>
        <end position="218"/>
    </location>
</feature>
<dbReference type="InterPro" id="IPR032508">
    <property type="entry name" value="FecR_C"/>
</dbReference>
<keyword evidence="1" id="KW-1133">Transmembrane helix</keyword>
<dbReference type="AlphaFoldDB" id="A0A3E4N5A2"/>
<evidence type="ECO:0000256" key="1">
    <source>
        <dbReference type="SAM" id="Phobius"/>
    </source>
</evidence>
<dbReference type="FunFam" id="2.60.120.1440:FF:000001">
    <property type="entry name" value="Putative anti-sigma factor"/>
    <property type="match status" value="1"/>
</dbReference>
<proteinExistence type="predicted"/>
<dbReference type="GO" id="GO:0016989">
    <property type="term" value="F:sigma factor antagonist activity"/>
    <property type="evidence" value="ECO:0007669"/>
    <property type="project" value="TreeGrafter"/>
</dbReference>
<name>A0A3E4N5A2_9BACT</name>
<keyword evidence="5" id="KW-1185">Reference proteome</keyword>
<keyword evidence="1" id="KW-0472">Membrane</keyword>
<organism evidence="4 5">
    <name type="scientific">Phocaeicola plebeius</name>
    <dbReference type="NCBI Taxonomy" id="310297"/>
    <lineage>
        <taxon>Bacteria</taxon>
        <taxon>Pseudomonadati</taxon>
        <taxon>Bacteroidota</taxon>
        <taxon>Bacteroidia</taxon>
        <taxon>Bacteroidales</taxon>
        <taxon>Bacteroidaceae</taxon>
        <taxon>Phocaeicola</taxon>
    </lineage>
</organism>
<dbReference type="PIRSF" id="PIRSF018266">
    <property type="entry name" value="FecR"/>
    <property type="match status" value="1"/>
</dbReference>
<dbReference type="Gene3D" id="3.55.50.30">
    <property type="match status" value="1"/>
</dbReference>
<evidence type="ECO:0000259" key="2">
    <source>
        <dbReference type="Pfam" id="PF04773"/>
    </source>
</evidence>
<evidence type="ECO:0000259" key="3">
    <source>
        <dbReference type="Pfam" id="PF16344"/>
    </source>
</evidence>
<dbReference type="Pfam" id="PF04773">
    <property type="entry name" value="FecR"/>
    <property type="match status" value="1"/>
</dbReference>
<dbReference type="PANTHER" id="PTHR30273:SF2">
    <property type="entry name" value="PROTEIN FECR"/>
    <property type="match status" value="1"/>
</dbReference>
<protein>
    <submittedName>
        <fullName evidence="4">FecR family protein</fullName>
    </submittedName>
</protein>
<comment type="caution">
    <text evidence="4">The sequence shown here is derived from an EMBL/GenBank/DDBJ whole genome shotgun (WGS) entry which is preliminary data.</text>
</comment>
<dbReference type="EMBL" id="QSQT01000005">
    <property type="protein sequence ID" value="RGK57341.1"/>
    <property type="molecule type" value="Genomic_DNA"/>
</dbReference>
<feature type="domain" description="Protein FecR C-terminal" evidence="3">
    <location>
        <begin position="265"/>
        <end position="332"/>
    </location>
</feature>
<dbReference type="Proteomes" id="UP000260862">
    <property type="component" value="Unassembled WGS sequence"/>
</dbReference>
<dbReference type="InterPro" id="IPR006860">
    <property type="entry name" value="FecR"/>
</dbReference>
<gene>
    <name evidence="4" type="ORF">DXD04_03740</name>
</gene>
<dbReference type="RefSeq" id="WP_117671020.1">
    <property type="nucleotide sequence ID" value="NZ_CABOGR010000005.1"/>
</dbReference>
<accession>A0A3E4N5A2</accession>
<evidence type="ECO:0000313" key="4">
    <source>
        <dbReference type="EMBL" id="RGK57341.1"/>
    </source>
</evidence>
<reference evidence="4 5" key="1">
    <citation type="submission" date="2018-08" db="EMBL/GenBank/DDBJ databases">
        <title>A genome reference for cultivated species of the human gut microbiota.</title>
        <authorList>
            <person name="Zou Y."/>
            <person name="Xue W."/>
            <person name="Luo G."/>
        </authorList>
    </citation>
    <scope>NUCLEOTIDE SEQUENCE [LARGE SCALE GENOMIC DNA]</scope>
    <source>
        <strain evidence="4 5">TF10-3AC</strain>
    </source>
</reference>
<evidence type="ECO:0000313" key="5">
    <source>
        <dbReference type="Proteomes" id="UP000260862"/>
    </source>
</evidence>
<dbReference type="Gene3D" id="2.60.120.1440">
    <property type="match status" value="1"/>
</dbReference>
<dbReference type="Pfam" id="PF16344">
    <property type="entry name" value="FecR_C"/>
    <property type="match status" value="1"/>
</dbReference>
<dbReference type="PANTHER" id="PTHR30273">
    <property type="entry name" value="PERIPLASMIC SIGNAL SENSOR AND SIGMA FACTOR ACTIVATOR FECR-RELATED"/>
    <property type="match status" value="1"/>
</dbReference>
<feature type="transmembrane region" description="Helical" evidence="1">
    <location>
        <begin position="92"/>
        <end position="110"/>
    </location>
</feature>
<dbReference type="InterPro" id="IPR012373">
    <property type="entry name" value="Ferrdict_sens_TM"/>
</dbReference>
<keyword evidence="1" id="KW-0812">Transmembrane</keyword>
<sequence length="334" mass="39037">MQHEEMINERIDQLIAEYLSGSLTADAFQELKNWSQQSDENRMYVRNQIEVWFSSGVTAKDKVFDKEEAFARFQKRIGKKEPKVYRFSWKTFYRVAAVILIVLLPLAGYWKGQETLRQTFSDMVVEAPLGARTKLYLPDGTLVWLNAGSKITYSQGFGMDNRQLSLEGEGYFEVVHNQDLPFEIHTHEVDLRVLGTKFNFKNYSDDEEVTVSLLEGKVALHNSLKSMSDLYLSPNEKMVLNKRTGEMVKSRARAENSMLWTNDELFFDEELLEDIAKKLMRSYDVRIEIADSLKNRRFYGSFKVMGNTIEEVLETIASTNRMKYRYENEKYILY</sequence>